<dbReference type="PANTHER" id="PTHR20883:SF48">
    <property type="entry name" value="ECTOINE DIOXYGENASE"/>
    <property type="match status" value="1"/>
</dbReference>
<reference evidence="2 3" key="1">
    <citation type="submission" date="2010-03" db="EMBL/GenBank/DDBJ databases">
        <title>Complete sequence of Sideroxydans lithotrophicus ES-1.</title>
        <authorList>
            <consortium name="US DOE Joint Genome Institute"/>
            <person name="Lucas S."/>
            <person name="Copeland A."/>
            <person name="Lapidus A."/>
            <person name="Cheng J.-F."/>
            <person name="Bruce D."/>
            <person name="Goodwin L."/>
            <person name="Pitluck S."/>
            <person name="Munk A.C."/>
            <person name="Detter J.C."/>
            <person name="Han C."/>
            <person name="Tapia R."/>
            <person name="Larimer F."/>
            <person name="Land M."/>
            <person name="Hauser L."/>
            <person name="Kyrpides N."/>
            <person name="Ivanova N."/>
            <person name="Emerson D."/>
            <person name="Woyke T."/>
        </authorList>
    </citation>
    <scope>NUCLEOTIDE SEQUENCE [LARGE SCALE GENOMIC DNA]</scope>
    <source>
        <strain evidence="2 3">ES-1</strain>
    </source>
</reference>
<dbReference type="OrthoDB" id="9814777at2"/>
<organism evidence="2 3">
    <name type="scientific">Sideroxydans lithotrophicus (strain ES-1)</name>
    <dbReference type="NCBI Taxonomy" id="580332"/>
    <lineage>
        <taxon>Bacteria</taxon>
        <taxon>Pseudomonadati</taxon>
        <taxon>Pseudomonadota</taxon>
        <taxon>Betaproteobacteria</taxon>
        <taxon>Nitrosomonadales</taxon>
        <taxon>Gallionellaceae</taxon>
        <taxon>Sideroxydans</taxon>
    </lineage>
</organism>
<dbReference type="Pfam" id="PF05721">
    <property type="entry name" value="PhyH"/>
    <property type="match status" value="1"/>
</dbReference>
<dbReference type="AlphaFoldDB" id="D5CN13"/>
<dbReference type="GO" id="GO:0016706">
    <property type="term" value="F:2-oxoglutarate-dependent dioxygenase activity"/>
    <property type="evidence" value="ECO:0007669"/>
    <property type="project" value="UniProtKB-ARBA"/>
</dbReference>
<dbReference type="Proteomes" id="UP000001625">
    <property type="component" value="Chromosome"/>
</dbReference>
<accession>D5CN13</accession>
<evidence type="ECO:0000256" key="1">
    <source>
        <dbReference type="ARBA" id="ARBA00001954"/>
    </source>
</evidence>
<dbReference type="SUPFAM" id="SSF51197">
    <property type="entry name" value="Clavaminate synthase-like"/>
    <property type="match status" value="1"/>
</dbReference>
<dbReference type="GO" id="GO:0005506">
    <property type="term" value="F:iron ion binding"/>
    <property type="evidence" value="ECO:0007669"/>
    <property type="project" value="UniProtKB-ARBA"/>
</dbReference>
<protein>
    <submittedName>
        <fullName evidence="2">Phytanoyl-CoA dioxygenase</fullName>
    </submittedName>
</protein>
<dbReference type="Gene3D" id="2.60.120.620">
    <property type="entry name" value="q2cbj1_9rhob like domain"/>
    <property type="match status" value="1"/>
</dbReference>
<dbReference type="KEGG" id="slt:Slit_0609"/>
<keyword evidence="2" id="KW-0560">Oxidoreductase</keyword>
<dbReference type="HOGENOM" id="CLU_1037206_0_0_4"/>
<comment type="cofactor">
    <cofactor evidence="1">
        <name>Fe(2+)</name>
        <dbReference type="ChEBI" id="CHEBI:29033"/>
    </cofactor>
</comment>
<name>D5CN13_SIDLE</name>
<keyword evidence="3" id="KW-1185">Reference proteome</keyword>
<evidence type="ECO:0000313" key="3">
    <source>
        <dbReference type="Proteomes" id="UP000001625"/>
    </source>
</evidence>
<dbReference type="eggNOG" id="COG5285">
    <property type="taxonomic scope" value="Bacteria"/>
</dbReference>
<evidence type="ECO:0000313" key="2">
    <source>
        <dbReference type="EMBL" id="ADE10849.1"/>
    </source>
</evidence>
<proteinExistence type="predicted"/>
<dbReference type="EMBL" id="CP001965">
    <property type="protein sequence ID" value="ADE10849.1"/>
    <property type="molecule type" value="Genomic_DNA"/>
</dbReference>
<sequence length="323" mass="36266">MTAELAKFNSDGFFIAKNLLDRQRVQKVVHSLGKTFADQLRGQSGSAESDVFSAMQTLHRCDLGRYKKVAAALWRKLDVYQLTHDPRISGFLRDRFGWRDIFVAGGQVVHIMAHELKIPDGYFGLVTHQDFPSVQGSLDGVVVWIPLVDVDRDNFPLEVIPGSHKRGLLPMTGCGSASWEVAPDQYREADFIPAEVEAGDVIFMSMFTVHRSSTSGTDGRCRLAVSTRFDNADEPTFVDRCYPSAYERSVHRTQYFPDFPSIEQVAAVFQSAEKTELDCGTSTLVEASSNIVRQYKQTVNSEYAKSLDHPFLIQPCKIRSRID</sequence>
<dbReference type="PANTHER" id="PTHR20883">
    <property type="entry name" value="PHYTANOYL-COA DIOXYGENASE DOMAIN CONTAINING 1"/>
    <property type="match status" value="1"/>
</dbReference>
<keyword evidence="2" id="KW-0223">Dioxygenase</keyword>
<gene>
    <name evidence="2" type="ordered locus">Slit_0609</name>
</gene>
<dbReference type="InterPro" id="IPR008775">
    <property type="entry name" value="Phytyl_CoA_dOase-like"/>
</dbReference>
<dbReference type="RefSeq" id="WP_013028748.1">
    <property type="nucleotide sequence ID" value="NC_013959.1"/>
</dbReference>
<dbReference type="STRING" id="580332.Slit_0609"/>